<organism evidence="1 2">
    <name type="scientific">Paenibacillus agricola</name>
    <dbReference type="NCBI Taxonomy" id="2716264"/>
    <lineage>
        <taxon>Bacteria</taxon>
        <taxon>Bacillati</taxon>
        <taxon>Bacillota</taxon>
        <taxon>Bacilli</taxon>
        <taxon>Bacillales</taxon>
        <taxon>Paenibacillaceae</taxon>
        <taxon>Paenibacillus</taxon>
    </lineage>
</organism>
<evidence type="ECO:0000313" key="1">
    <source>
        <dbReference type="EMBL" id="NHN34686.1"/>
    </source>
</evidence>
<reference evidence="1" key="1">
    <citation type="submission" date="2020-03" db="EMBL/GenBank/DDBJ databases">
        <title>Draft sequencing of Paenibacilllus sp. S3N08.</title>
        <authorList>
            <person name="Kim D.-U."/>
        </authorList>
    </citation>
    <scope>NUCLEOTIDE SEQUENCE</scope>
    <source>
        <strain evidence="1">S3N08</strain>
    </source>
</reference>
<evidence type="ECO:0000313" key="2">
    <source>
        <dbReference type="Proteomes" id="UP001165962"/>
    </source>
</evidence>
<name>A0ABX0JFX9_9BACL</name>
<comment type="caution">
    <text evidence="1">The sequence shown here is derived from an EMBL/GenBank/DDBJ whole genome shotgun (WGS) entry which is preliminary data.</text>
</comment>
<dbReference type="RefSeq" id="WP_166156074.1">
    <property type="nucleotide sequence ID" value="NZ_JAAOIW010000021.1"/>
</dbReference>
<gene>
    <name evidence="1" type="ORF">G9U52_33535</name>
</gene>
<accession>A0ABX0JFX9</accession>
<keyword evidence="2" id="KW-1185">Reference proteome</keyword>
<dbReference type="EMBL" id="JAAOIW010000021">
    <property type="protein sequence ID" value="NHN34686.1"/>
    <property type="molecule type" value="Genomic_DNA"/>
</dbReference>
<proteinExistence type="predicted"/>
<dbReference type="Proteomes" id="UP001165962">
    <property type="component" value="Unassembled WGS sequence"/>
</dbReference>
<protein>
    <submittedName>
        <fullName evidence="1">Uncharacterized protein</fullName>
    </submittedName>
</protein>
<sequence>MIIIVYSWRITKYDPDQRDEDGHYLHDEWTSFSDIGKEFNGEKLDYYSYFRVEMQYVNVILAFKEYLGLSHLKVKELELYEEHYNLKNLPSPTNEVNIDYSFAVHPIYLRYYQKLPTYIEEGFLLKSHTEIMAACSLILRDVFWCKLVADTKLQVHFGFDFYMYVVSSENCNPVIEKFKESKILFVEEYESPYL</sequence>